<dbReference type="GO" id="GO:0004560">
    <property type="term" value="F:alpha-L-fucosidase activity"/>
    <property type="evidence" value="ECO:0007669"/>
    <property type="project" value="InterPro"/>
</dbReference>
<dbReference type="Pfam" id="PF21307">
    <property type="entry name" value="Glyco_hydro_95_C"/>
    <property type="match status" value="1"/>
</dbReference>
<dbReference type="EMBL" id="JACAZH010000042">
    <property type="protein sequence ID" value="KAF7335158.1"/>
    <property type="molecule type" value="Genomic_DNA"/>
</dbReference>
<dbReference type="Gene3D" id="2.60.40.1180">
    <property type="entry name" value="Golgi alpha-mannosidase II"/>
    <property type="match status" value="1"/>
</dbReference>
<evidence type="ECO:0000313" key="4">
    <source>
        <dbReference type="EMBL" id="KAF7335158.1"/>
    </source>
</evidence>
<protein>
    <submittedName>
        <fullName evidence="4">Glycoside hydrolase family 95 protein</fullName>
    </submittedName>
</protein>
<dbReference type="InterPro" id="IPR016518">
    <property type="entry name" value="Alpha-L-fucosidase"/>
</dbReference>
<dbReference type="OrthoDB" id="2848340at2759"/>
<dbReference type="Pfam" id="PF22124">
    <property type="entry name" value="Glyco_hydro_95_cat"/>
    <property type="match status" value="1"/>
</dbReference>
<name>A0A8H7CH24_9AGAR</name>
<dbReference type="PANTHER" id="PTHR31084:SF0">
    <property type="entry name" value="ALPHA-L-FUCOSIDASE 2"/>
    <property type="match status" value="1"/>
</dbReference>
<dbReference type="Proteomes" id="UP000623467">
    <property type="component" value="Unassembled WGS sequence"/>
</dbReference>
<feature type="domain" description="Glycosyl hydrolase family 95 catalytic" evidence="3">
    <location>
        <begin position="346"/>
        <end position="747"/>
    </location>
</feature>
<comment type="caution">
    <text evidence="4">The sequence shown here is derived from an EMBL/GenBank/DDBJ whole genome shotgun (WGS) entry which is preliminary data.</text>
</comment>
<organism evidence="4 5">
    <name type="scientific">Mycena sanguinolenta</name>
    <dbReference type="NCBI Taxonomy" id="230812"/>
    <lineage>
        <taxon>Eukaryota</taxon>
        <taxon>Fungi</taxon>
        <taxon>Dikarya</taxon>
        <taxon>Basidiomycota</taxon>
        <taxon>Agaricomycotina</taxon>
        <taxon>Agaricomycetes</taxon>
        <taxon>Agaricomycetidae</taxon>
        <taxon>Agaricales</taxon>
        <taxon>Marasmiineae</taxon>
        <taxon>Mycenaceae</taxon>
        <taxon>Mycena</taxon>
    </lineage>
</organism>
<dbReference type="InterPro" id="IPR049053">
    <property type="entry name" value="AFCA-like_C"/>
</dbReference>
<dbReference type="InterPro" id="IPR008928">
    <property type="entry name" value="6-hairpin_glycosidase_sf"/>
</dbReference>
<evidence type="ECO:0000259" key="3">
    <source>
        <dbReference type="Pfam" id="PF22124"/>
    </source>
</evidence>
<gene>
    <name evidence="4" type="ORF">MSAN_02348900</name>
</gene>
<dbReference type="Gene3D" id="2.70.98.50">
    <property type="entry name" value="putative glycoside hydrolase family protein from bacillus halodurans"/>
    <property type="match status" value="1"/>
</dbReference>
<evidence type="ECO:0000259" key="2">
    <source>
        <dbReference type="Pfam" id="PF21307"/>
    </source>
</evidence>
<accession>A0A8H7CH24</accession>
<dbReference type="PANTHER" id="PTHR31084">
    <property type="entry name" value="ALPHA-L-FUCOSIDASE 2"/>
    <property type="match status" value="1"/>
</dbReference>
<dbReference type="InterPro" id="IPR054363">
    <property type="entry name" value="GH95_cat"/>
</dbReference>
<proteinExistence type="predicted"/>
<reference evidence="4" key="1">
    <citation type="submission" date="2020-05" db="EMBL/GenBank/DDBJ databases">
        <title>Mycena genomes resolve the evolution of fungal bioluminescence.</title>
        <authorList>
            <person name="Tsai I.J."/>
        </authorList>
    </citation>
    <scope>NUCLEOTIDE SEQUENCE</scope>
    <source>
        <strain evidence="4">160909Yilan</strain>
    </source>
</reference>
<keyword evidence="5" id="KW-1185">Reference proteome</keyword>
<evidence type="ECO:0000313" key="5">
    <source>
        <dbReference type="Proteomes" id="UP000623467"/>
    </source>
</evidence>
<evidence type="ECO:0000259" key="1">
    <source>
        <dbReference type="Pfam" id="PF14498"/>
    </source>
</evidence>
<dbReference type="SUPFAM" id="SSF48208">
    <property type="entry name" value="Six-hairpin glycosidases"/>
    <property type="match status" value="1"/>
</dbReference>
<dbReference type="Pfam" id="PF14498">
    <property type="entry name" value="Glyco_hyd_65N_2"/>
    <property type="match status" value="1"/>
</dbReference>
<keyword evidence="4" id="KW-0378">Hydrolase</keyword>
<feature type="domain" description="Glycosyl hydrolase family 95 N-terminal" evidence="1">
    <location>
        <begin position="77"/>
        <end position="321"/>
    </location>
</feature>
<dbReference type="AlphaFoldDB" id="A0A8H7CH24"/>
<dbReference type="GO" id="GO:0005975">
    <property type="term" value="P:carbohydrate metabolic process"/>
    <property type="evidence" value="ECO:0007669"/>
    <property type="project" value="InterPro"/>
</dbReference>
<dbReference type="InterPro" id="IPR013780">
    <property type="entry name" value="Glyco_hydro_b"/>
</dbReference>
<feature type="domain" description="Alpha fucosidase A-like C-terminal" evidence="2">
    <location>
        <begin position="749"/>
        <end position="812"/>
    </location>
</feature>
<sequence>MIPEAPRLFPDCLVVRFKNMFQPPDTFGLREQAVLAELLYGAAARLHPSIMFVLPLAIALAFRGDVSASPGAPDTTLWFAQPAVAFTNTLVVGNGRLGASHYGGVVNDRFSLNEDSIWSGSPYDPANSESSKHLPYARQLVNEGYYQVAQDYLNDNCMGTPADQAAYQTAGALLLNFTEGISDVTNYTRMLDLTTSVASVTYIQDDVTFTREAFVSHPAEVIAIQLTASKPGRLTFNASFTTLMAGPATSVVGHDTLVLTASSYPGPPPIPAGLTYENRLQLFAVGGTVTSGVDASANSYLSVTNATSATLFIVIASSYVNYHDISANPSTKNVATLNALGANPVYSDLKRAHVAEYQQYFNRVQFDFGQNVTAAAQPTDVRAGLFQRVFDPGFVALNLNFDRYMLISSSWGGAHPPNLQGIWNEQLAPDWDSKFTTNINLEMNYWGAEVANLADLVEPLIRLLEDVAVTGARTAQVMYNASATAVGTGGGPGNGAPWVLHHNTDQWRATAPIDAAFYGLWPTGNAFELQTAFEHYLFDPTNVTFVQRIYPLFRGASQFFLETLQVHPNHTDWLVVNPSLSPEHGFATINDENTSINLGVTMDNTLLRDLFRETVTFAKILGVDDDLIEQLTATAAKLPSFLIGAGGQLQEWLTDWDSEPAVFTHLSPLYGLYPGNQISPLLNETLANAAETLLIFRGESTNGWPAAWRTDIKILLSNGIWPNLMGKNSVFQIDSTLGGLGTILESLLQSQSGEIHLLPAVPMELLSGSFSGLRARGGFLVDAGWTDGILSSASITSNIPTTATVRLASSATTVTLFLNAGETKELTASDFA</sequence>
<dbReference type="PIRSF" id="PIRSF007663">
    <property type="entry name" value="UCP007663"/>
    <property type="match status" value="1"/>
</dbReference>
<dbReference type="InterPro" id="IPR027414">
    <property type="entry name" value="GH95_N_dom"/>
</dbReference>